<dbReference type="EC" id="2.3.1.18" evidence="1"/>
<organism evidence="1 2">
    <name type="scientific">Neisseria elongata</name>
    <dbReference type="NCBI Taxonomy" id="495"/>
    <lineage>
        <taxon>Bacteria</taxon>
        <taxon>Pseudomonadati</taxon>
        <taxon>Pseudomonadota</taxon>
        <taxon>Betaproteobacteria</taxon>
        <taxon>Neisseriales</taxon>
        <taxon>Neisseriaceae</taxon>
        <taxon>Neisseria</taxon>
    </lineage>
</organism>
<dbReference type="RefSeq" id="WP_074898433.1">
    <property type="nucleotide sequence ID" value="NZ_CP031252.1"/>
</dbReference>
<dbReference type="SUPFAM" id="SSF51161">
    <property type="entry name" value="Trimeric LpxA-like enzymes"/>
    <property type="match status" value="1"/>
</dbReference>
<dbReference type="Proteomes" id="UP000254927">
    <property type="component" value="Unassembled WGS sequence"/>
</dbReference>
<dbReference type="PANTHER" id="PTHR23416:SF78">
    <property type="entry name" value="LIPOPOLYSACCHARIDE BIOSYNTHESIS O-ACETYL TRANSFERASE WBBJ-RELATED"/>
    <property type="match status" value="1"/>
</dbReference>
<dbReference type="InterPro" id="IPR011004">
    <property type="entry name" value="Trimer_LpxA-like_sf"/>
</dbReference>
<accession>A0A378TZZ4</accession>
<evidence type="ECO:0000313" key="2">
    <source>
        <dbReference type="Proteomes" id="UP000254927"/>
    </source>
</evidence>
<evidence type="ECO:0000313" key="1">
    <source>
        <dbReference type="EMBL" id="STZ68599.1"/>
    </source>
</evidence>
<dbReference type="GO" id="GO:0008870">
    <property type="term" value="F:galactoside O-acetyltransferase activity"/>
    <property type="evidence" value="ECO:0007669"/>
    <property type="project" value="UniProtKB-EC"/>
</dbReference>
<dbReference type="EMBL" id="UGQW01000002">
    <property type="protein sequence ID" value="STZ68599.1"/>
    <property type="molecule type" value="Genomic_DNA"/>
</dbReference>
<protein>
    <submittedName>
        <fullName evidence="1">Galactoside O-acetyltransferase</fullName>
        <ecNumber evidence="1">2.3.1.18</ecNumber>
    </submittedName>
</protein>
<reference evidence="1 2" key="1">
    <citation type="submission" date="2018-06" db="EMBL/GenBank/DDBJ databases">
        <authorList>
            <consortium name="Pathogen Informatics"/>
            <person name="Doyle S."/>
        </authorList>
    </citation>
    <scope>NUCLEOTIDE SEQUENCE [LARGE SCALE GENOMIC DNA]</scope>
    <source>
        <strain evidence="1 2">NCTC10660</strain>
    </source>
</reference>
<keyword evidence="1" id="KW-0012">Acyltransferase</keyword>
<dbReference type="Gene3D" id="2.160.10.10">
    <property type="entry name" value="Hexapeptide repeat proteins"/>
    <property type="match status" value="1"/>
</dbReference>
<dbReference type="GeneID" id="93353112"/>
<name>A0A378TZZ4_NEIEL</name>
<gene>
    <name evidence="1" type="primary">lacA</name>
    <name evidence="1" type="ORF">NCTC10660_02126</name>
</gene>
<dbReference type="CDD" id="cd04647">
    <property type="entry name" value="LbH_MAT_like"/>
    <property type="match status" value="1"/>
</dbReference>
<dbReference type="AlphaFoldDB" id="A0A378TZZ4"/>
<sequence length="349" mass="39133">MEGKTTEEFQQQILKTIKLKNTSVDIYYQQNVYCNFKSDRETPFSVSLNLVWQKIFLFYRDKSGINNIGEMFPNFSLSKQDGDNVYIYDVSTLDFAQTCAVFIKLAERAEQYFSERPVVNSRKKEVMSGNYIDTSGNKITAPDNLRNCHFQFLGGGGNEVVIHPNANLRNVFLEFLGKDSKVYIGENVSMQGQWCLGVGCTINIGSKTTSTNPVYITVAEHTTLSIGEDCMFATNNQIRTDDAHPIYDVHTGKRLNVSKDVTIGDRVWVAYGATIWGGAKIGSGSIVGAFSVVKKHFPNNCVIAGVPAKVIRKDVFWERNNVLYTDIDEGKDLAEMNHVTYINSTVDLD</sequence>
<dbReference type="InterPro" id="IPR051159">
    <property type="entry name" value="Hexapeptide_acetyltransf"/>
</dbReference>
<keyword evidence="1" id="KW-0808">Transferase</keyword>
<dbReference type="Pfam" id="PF00132">
    <property type="entry name" value="Hexapep"/>
    <property type="match status" value="1"/>
</dbReference>
<dbReference type="InterPro" id="IPR001451">
    <property type="entry name" value="Hexapep"/>
</dbReference>
<proteinExistence type="predicted"/>
<dbReference type="PANTHER" id="PTHR23416">
    <property type="entry name" value="SIALIC ACID SYNTHASE-RELATED"/>
    <property type="match status" value="1"/>
</dbReference>